<keyword evidence="4 12" id="KW-0028">Amino-acid biosynthesis</keyword>
<comment type="caution">
    <text evidence="15">The sequence shown here is derived from an EMBL/GenBank/DDBJ whole genome shotgun (WGS) entry which is preliminary data.</text>
</comment>
<dbReference type="InterPro" id="IPR046346">
    <property type="entry name" value="Aminoacid_DH-like_N_sf"/>
</dbReference>
<dbReference type="AlphaFoldDB" id="A0A9X3FVI9"/>
<evidence type="ECO:0000313" key="16">
    <source>
        <dbReference type="Proteomes" id="UP001146670"/>
    </source>
</evidence>
<evidence type="ECO:0000256" key="6">
    <source>
        <dbReference type="ARBA" id="ARBA00022801"/>
    </source>
</evidence>
<dbReference type="GO" id="GO:0035999">
    <property type="term" value="P:tetrahydrofolate interconversion"/>
    <property type="evidence" value="ECO:0007669"/>
    <property type="project" value="UniProtKB-UniRule"/>
</dbReference>
<dbReference type="InterPro" id="IPR000672">
    <property type="entry name" value="THF_DH/CycHdrlase"/>
</dbReference>
<comment type="function">
    <text evidence="12">Catalyzes the oxidation of 5,10-methylenetetrahydrofolate to 5,10-methenyltetrahydrofolate and then the hydrolysis of 5,10-methenyltetrahydrofolate to 10-formyltetrahydrofolate.</text>
</comment>
<feature type="binding site" evidence="12">
    <location>
        <begin position="163"/>
        <end position="165"/>
    </location>
    <ligand>
        <name>NADP(+)</name>
        <dbReference type="ChEBI" id="CHEBI:58349"/>
    </ligand>
</feature>
<protein>
    <recommendedName>
        <fullName evidence="12">Bifunctional protein FolD</fullName>
    </recommendedName>
    <domain>
        <recommendedName>
            <fullName evidence="12">Methylenetetrahydrofolate dehydrogenase</fullName>
            <ecNumber evidence="12">1.5.1.5</ecNumber>
        </recommendedName>
    </domain>
    <domain>
        <recommendedName>
            <fullName evidence="12">Methenyltetrahydrofolate cyclohydrolase</fullName>
            <ecNumber evidence="12">3.5.4.9</ecNumber>
        </recommendedName>
    </domain>
</protein>
<evidence type="ECO:0000256" key="1">
    <source>
        <dbReference type="ARBA" id="ARBA00004777"/>
    </source>
</evidence>
<feature type="binding site" evidence="12">
    <location>
        <position position="229"/>
    </location>
    <ligand>
        <name>NADP(+)</name>
        <dbReference type="ChEBI" id="CHEBI:58349"/>
    </ligand>
</feature>
<proteinExistence type="inferred from homology"/>
<comment type="pathway">
    <text evidence="1 12">One-carbon metabolism; tetrahydrofolate interconversion.</text>
</comment>
<evidence type="ECO:0000256" key="7">
    <source>
        <dbReference type="ARBA" id="ARBA00022857"/>
    </source>
</evidence>
<dbReference type="EC" id="1.5.1.5" evidence="12"/>
<comment type="subunit">
    <text evidence="2 12">Homodimer.</text>
</comment>
<sequence length="282" mass="30455">MTIINSKSLVEREVSLMQKQVAQLRTAGIVPKIITVYVGSDPASYTYSRQKQKFASKLGIDYGIKELADDASTEEVLAVIEQLNNDESVQGIMVEMPLPDHIDRKRVVLSISPNKDCDAIHPAHLGNLLTYSPTRIPNTPLAAISLLEEIGTDFKGKHAVMVGRSAIVGKPLAELLLQKECTVTLCHRQSQNLKAMTQAADILCVAIGSPEFITGDMVKEGAIVIDIGINFNDQGKLVGDVDFASVAPKAKAISPVPGGVGPVTNVMLFKQFVDKLRAECYG</sequence>
<evidence type="ECO:0000256" key="11">
    <source>
        <dbReference type="ARBA" id="ARBA00023268"/>
    </source>
</evidence>
<dbReference type="SUPFAM" id="SSF51735">
    <property type="entry name" value="NAD(P)-binding Rossmann-fold domains"/>
    <property type="match status" value="1"/>
</dbReference>
<dbReference type="SUPFAM" id="SSF53223">
    <property type="entry name" value="Aminoacid dehydrogenase-like, N-terminal domain"/>
    <property type="match status" value="1"/>
</dbReference>
<dbReference type="RefSeq" id="WP_268751625.1">
    <property type="nucleotide sequence ID" value="NZ_JAPRFQ010000001.1"/>
</dbReference>
<keyword evidence="3 12" id="KW-0554">One-carbon metabolism</keyword>
<dbReference type="PANTHER" id="PTHR48099:SF5">
    <property type="entry name" value="C-1-TETRAHYDROFOLATE SYNTHASE, CYTOPLASMIC"/>
    <property type="match status" value="1"/>
</dbReference>
<evidence type="ECO:0000256" key="2">
    <source>
        <dbReference type="ARBA" id="ARBA00011738"/>
    </source>
</evidence>
<organism evidence="15 16">
    <name type="scientific">Aerococcus kribbianus</name>
    <dbReference type="NCBI Taxonomy" id="2999064"/>
    <lineage>
        <taxon>Bacteria</taxon>
        <taxon>Bacillati</taxon>
        <taxon>Bacillota</taxon>
        <taxon>Bacilli</taxon>
        <taxon>Lactobacillales</taxon>
        <taxon>Aerococcaceae</taxon>
        <taxon>Aerococcus</taxon>
    </lineage>
</organism>
<dbReference type="FunFam" id="3.40.50.720:FF:000094">
    <property type="entry name" value="Bifunctional protein FolD"/>
    <property type="match status" value="1"/>
</dbReference>
<dbReference type="InterPro" id="IPR020630">
    <property type="entry name" value="THF_DH/CycHdrlase_cat_dom"/>
</dbReference>
<comment type="catalytic activity">
    <reaction evidence="12">
        <text>(6R)-5,10-methylene-5,6,7,8-tetrahydrofolate + NADP(+) = (6R)-5,10-methenyltetrahydrofolate + NADPH</text>
        <dbReference type="Rhea" id="RHEA:22812"/>
        <dbReference type="ChEBI" id="CHEBI:15636"/>
        <dbReference type="ChEBI" id="CHEBI:57455"/>
        <dbReference type="ChEBI" id="CHEBI:57783"/>
        <dbReference type="ChEBI" id="CHEBI:58349"/>
        <dbReference type="EC" id="1.5.1.5"/>
    </reaction>
</comment>
<evidence type="ECO:0000256" key="9">
    <source>
        <dbReference type="ARBA" id="ARBA00023102"/>
    </source>
</evidence>
<evidence type="ECO:0000259" key="14">
    <source>
        <dbReference type="Pfam" id="PF02882"/>
    </source>
</evidence>
<dbReference type="GO" id="GO:0004477">
    <property type="term" value="F:methenyltetrahydrofolate cyclohydrolase activity"/>
    <property type="evidence" value="ECO:0007669"/>
    <property type="project" value="UniProtKB-UniRule"/>
</dbReference>
<dbReference type="PRINTS" id="PR00085">
    <property type="entry name" value="THFDHDRGNASE"/>
</dbReference>
<dbReference type="HAMAP" id="MF_01576">
    <property type="entry name" value="THF_DHG_CYH"/>
    <property type="match status" value="1"/>
</dbReference>
<dbReference type="GO" id="GO:0009086">
    <property type="term" value="P:methionine biosynthetic process"/>
    <property type="evidence" value="ECO:0007669"/>
    <property type="project" value="UniProtKB-KW"/>
</dbReference>
<keyword evidence="5 12" id="KW-0658">Purine biosynthesis</keyword>
<evidence type="ECO:0000256" key="5">
    <source>
        <dbReference type="ARBA" id="ARBA00022755"/>
    </source>
</evidence>
<keyword evidence="10 12" id="KW-0486">Methionine biosynthesis</keyword>
<evidence type="ECO:0000256" key="12">
    <source>
        <dbReference type="HAMAP-Rule" id="MF_01576"/>
    </source>
</evidence>
<evidence type="ECO:0000259" key="13">
    <source>
        <dbReference type="Pfam" id="PF00763"/>
    </source>
</evidence>
<evidence type="ECO:0000256" key="10">
    <source>
        <dbReference type="ARBA" id="ARBA00023167"/>
    </source>
</evidence>
<comment type="similarity">
    <text evidence="12">Belongs to the tetrahydrofolate dehydrogenase/cyclohydrolase family.</text>
</comment>
<dbReference type="Pfam" id="PF02882">
    <property type="entry name" value="THF_DHG_CYH_C"/>
    <property type="match status" value="1"/>
</dbReference>
<dbReference type="GO" id="GO:0006164">
    <property type="term" value="P:purine nucleotide biosynthetic process"/>
    <property type="evidence" value="ECO:0007669"/>
    <property type="project" value="UniProtKB-KW"/>
</dbReference>
<dbReference type="PANTHER" id="PTHR48099">
    <property type="entry name" value="C-1-TETRAHYDROFOLATE SYNTHASE, CYTOPLASMIC-RELATED"/>
    <property type="match status" value="1"/>
</dbReference>
<dbReference type="EC" id="3.5.4.9" evidence="12"/>
<keyword evidence="9 12" id="KW-0368">Histidine biosynthesis</keyword>
<dbReference type="CDD" id="cd01080">
    <property type="entry name" value="NAD_bind_m-THF_DH_Cyclohyd"/>
    <property type="match status" value="1"/>
</dbReference>
<comment type="catalytic activity">
    <reaction evidence="12">
        <text>(6R)-5,10-methenyltetrahydrofolate + H2O = (6R)-10-formyltetrahydrofolate + H(+)</text>
        <dbReference type="Rhea" id="RHEA:23700"/>
        <dbReference type="ChEBI" id="CHEBI:15377"/>
        <dbReference type="ChEBI" id="CHEBI:15378"/>
        <dbReference type="ChEBI" id="CHEBI:57455"/>
        <dbReference type="ChEBI" id="CHEBI:195366"/>
        <dbReference type="EC" id="3.5.4.9"/>
    </reaction>
</comment>
<evidence type="ECO:0000313" key="15">
    <source>
        <dbReference type="EMBL" id="MCZ0725302.1"/>
    </source>
</evidence>
<name>A0A9X3FVI9_9LACT</name>
<dbReference type="InterPro" id="IPR036291">
    <property type="entry name" value="NAD(P)-bd_dom_sf"/>
</dbReference>
<dbReference type="Gene3D" id="3.40.50.10860">
    <property type="entry name" value="Leucine Dehydrogenase, chain A, domain 1"/>
    <property type="match status" value="1"/>
</dbReference>
<dbReference type="Pfam" id="PF00763">
    <property type="entry name" value="THF_DHG_CYH"/>
    <property type="match status" value="1"/>
</dbReference>
<dbReference type="InterPro" id="IPR020631">
    <property type="entry name" value="THF_DH/CycHdrlase_NAD-bd_dom"/>
</dbReference>
<dbReference type="GO" id="GO:0004488">
    <property type="term" value="F:methylenetetrahydrofolate dehydrogenase (NADP+) activity"/>
    <property type="evidence" value="ECO:0007669"/>
    <property type="project" value="UniProtKB-UniRule"/>
</dbReference>
<keyword evidence="11 12" id="KW-0511">Multifunctional enzyme</keyword>
<evidence type="ECO:0000256" key="4">
    <source>
        <dbReference type="ARBA" id="ARBA00022605"/>
    </source>
</evidence>
<feature type="domain" description="Tetrahydrofolate dehydrogenase/cyclohydrolase NAD(P)-binding" evidence="14">
    <location>
        <begin position="137"/>
        <end position="276"/>
    </location>
</feature>
<evidence type="ECO:0000256" key="3">
    <source>
        <dbReference type="ARBA" id="ARBA00022563"/>
    </source>
</evidence>
<gene>
    <name evidence="12" type="primary">folD</name>
    <name evidence="15" type="ORF">OW157_01825</name>
</gene>
<keyword evidence="7 12" id="KW-0521">NADP</keyword>
<dbReference type="GO" id="GO:0000105">
    <property type="term" value="P:L-histidine biosynthetic process"/>
    <property type="evidence" value="ECO:0007669"/>
    <property type="project" value="UniProtKB-KW"/>
</dbReference>
<dbReference type="EMBL" id="JAPRFR010000001">
    <property type="protein sequence ID" value="MCZ0725302.1"/>
    <property type="molecule type" value="Genomic_DNA"/>
</dbReference>
<keyword evidence="6 12" id="KW-0378">Hydrolase</keyword>
<feature type="domain" description="Tetrahydrofolate dehydrogenase/cyclohydrolase catalytic" evidence="13">
    <location>
        <begin position="6"/>
        <end position="118"/>
    </location>
</feature>
<dbReference type="Proteomes" id="UP001146670">
    <property type="component" value="Unassembled WGS sequence"/>
</dbReference>
<keyword evidence="16" id="KW-1185">Reference proteome</keyword>
<keyword evidence="8 12" id="KW-0560">Oxidoreductase</keyword>
<accession>A0A9X3FVI9</accession>
<dbReference type="FunFam" id="3.40.50.10860:FF:000005">
    <property type="entry name" value="C-1-tetrahydrofolate synthase, cytoplasmic, putative"/>
    <property type="match status" value="1"/>
</dbReference>
<dbReference type="GO" id="GO:0005829">
    <property type="term" value="C:cytosol"/>
    <property type="evidence" value="ECO:0007669"/>
    <property type="project" value="TreeGrafter"/>
</dbReference>
<evidence type="ECO:0000256" key="8">
    <source>
        <dbReference type="ARBA" id="ARBA00023002"/>
    </source>
</evidence>
<comment type="caution">
    <text evidence="12">Lacks conserved residue(s) required for the propagation of feature annotation.</text>
</comment>
<dbReference type="Gene3D" id="3.40.50.720">
    <property type="entry name" value="NAD(P)-binding Rossmann-like Domain"/>
    <property type="match status" value="1"/>
</dbReference>
<reference evidence="15" key="1">
    <citation type="submission" date="2022-12" db="EMBL/GenBank/DDBJ databases">
        <title>Description and comparative metabolic analysis of Aerococcus sp. nov., isolated from the feces of a pig.</title>
        <authorList>
            <person name="Chang Y.-H."/>
        </authorList>
    </citation>
    <scope>NUCLEOTIDE SEQUENCE</scope>
    <source>
        <strain evidence="15">YH-aer222</strain>
    </source>
</reference>